<keyword evidence="3" id="KW-1185">Reference proteome</keyword>
<evidence type="ECO:0000313" key="2">
    <source>
        <dbReference type="EMBL" id="TDX52954.1"/>
    </source>
</evidence>
<evidence type="ECO:0000313" key="3">
    <source>
        <dbReference type="Proteomes" id="UP000295832"/>
    </source>
</evidence>
<feature type="signal peptide" evidence="1">
    <location>
        <begin position="1"/>
        <end position="22"/>
    </location>
</feature>
<dbReference type="Proteomes" id="UP000295832">
    <property type="component" value="Unassembled WGS sequence"/>
</dbReference>
<protein>
    <submittedName>
        <fullName evidence="2">Uncharacterized protein</fullName>
    </submittedName>
</protein>
<organism evidence="2 3">
    <name type="scientific">Orenia marismortui</name>
    <dbReference type="NCBI Taxonomy" id="46469"/>
    <lineage>
        <taxon>Bacteria</taxon>
        <taxon>Bacillati</taxon>
        <taxon>Bacillota</taxon>
        <taxon>Clostridia</taxon>
        <taxon>Halanaerobiales</taxon>
        <taxon>Halobacteroidaceae</taxon>
        <taxon>Orenia</taxon>
    </lineage>
</organism>
<dbReference type="STRING" id="926561.GCA_000379025_00384"/>
<name>A0A4R8H0W1_9FIRM</name>
<feature type="chain" id="PRO_5020250837" evidence="1">
    <location>
        <begin position="23"/>
        <end position="185"/>
    </location>
</feature>
<dbReference type="AlphaFoldDB" id="A0A4R8H0W1"/>
<dbReference type="EMBL" id="SOEG01000004">
    <property type="protein sequence ID" value="TDX52954.1"/>
    <property type="molecule type" value="Genomic_DNA"/>
</dbReference>
<keyword evidence="1" id="KW-0732">Signal</keyword>
<sequence length="185" mass="21072">MKKKLLVLVMLLILLSSWTILAMSSSKDMDKTLVEGYQTLIGQIYEEGTATMSFLIFRSQNGYDYLISGKLKNKLRSLKGVTLMLTGKVSDLNLEGKLTQAKFDVILYDLEYNLESEEVSVLGKLVEEKESLVLITKKQEIFNLDPNTYHSLQKHLGEEVVINGSLEMIDQYHGKIKLKSYQIIE</sequence>
<reference evidence="2 3" key="1">
    <citation type="submission" date="2019-03" db="EMBL/GenBank/DDBJ databases">
        <title>Subsurface microbial communities from deep shales in Ohio and West Virginia, USA.</title>
        <authorList>
            <person name="Wrighton K."/>
        </authorList>
    </citation>
    <scope>NUCLEOTIDE SEQUENCE [LARGE SCALE GENOMIC DNA]</scope>
    <source>
        <strain evidence="2 3">MSL 6dP</strain>
    </source>
</reference>
<dbReference type="RefSeq" id="WP_134115182.1">
    <property type="nucleotide sequence ID" value="NZ_SOEG01000004.1"/>
</dbReference>
<gene>
    <name evidence="2" type="ORF">C7959_10480</name>
</gene>
<evidence type="ECO:0000256" key="1">
    <source>
        <dbReference type="SAM" id="SignalP"/>
    </source>
</evidence>
<comment type="caution">
    <text evidence="2">The sequence shown here is derived from an EMBL/GenBank/DDBJ whole genome shotgun (WGS) entry which is preliminary data.</text>
</comment>
<proteinExistence type="predicted"/>
<accession>A0A4R8H0W1</accession>